<dbReference type="RefSeq" id="WP_141429849.1">
    <property type="nucleotide sequence ID" value="NZ_AP019736.1"/>
</dbReference>
<dbReference type="PROSITE" id="PS50109">
    <property type="entry name" value="HIS_KIN"/>
    <property type="match status" value="1"/>
</dbReference>
<evidence type="ECO:0000259" key="16">
    <source>
        <dbReference type="PROSITE" id="PS50109"/>
    </source>
</evidence>
<dbReference type="EC" id="2.7.13.3" evidence="4"/>
<evidence type="ECO:0000313" key="19">
    <source>
        <dbReference type="EMBL" id="BBL07713.1"/>
    </source>
</evidence>
<name>A0A4Y1X324_9BACT</name>
<evidence type="ECO:0000256" key="5">
    <source>
        <dbReference type="ARBA" id="ARBA00022475"/>
    </source>
</evidence>
<protein>
    <recommendedName>
        <fullName evidence="4">histidine kinase</fullName>
        <ecNumber evidence="4">2.7.13.3</ecNumber>
    </recommendedName>
</protein>
<dbReference type="InterPro" id="IPR035965">
    <property type="entry name" value="PAS-like_dom_sf"/>
</dbReference>
<dbReference type="CDD" id="cd00082">
    <property type="entry name" value="HisKA"/>
    <property type="match status" value="1"/>
</dbReference>
<evidence type="ECO:0000256" key="6">
    <source>
        <dbReference type="ARBA" id="ARBA00022553"/>
    </source>
</evidence>
<dbReference type="OrthoDB" id="9813151at2"/>
<feature type="domain" description="PAS" evidence="17">
    <location>
        <begin position="226"/>
        <end position="271"/>
    </location>
</feature>
<reference evidence="20" key="1">
    <citation type="submission" date="2019-06" db="EMBL/GenBank/DDBJ databases">
        <title>Alistipes onderdonkii subsp. vulgaris subsp. nov., Alistipes dispar sp. nov. and Alistipes communis sp. nov., isolated from human faeces, and creation of Alistipes onderdonkii subsp. onderdonkii subsp. nov.</title>
        <authorList>
            <person name="Sakamoto M."/>
            <person name="Ikeyama N."/>
            <person name="Ogata Y."/>
            <person name="Suda W."/>
            <person name="Iino T."/>
            <person name="Hattori M."/>
            <person name="Ohkuma M."/>
        </authorList>
    </citation>
    <scope>NUCLEOTIDE SEQUENCE [LARGE SCALE GENOMIC DNA]</scope>
    <source>
        <strain evidence="20">5CPEGH6</strain>
    </source>
</reference>
<dbReference type="InterPro" id="IPR003660">
    <property type="entry name" value="HAMP_dom"/>
</dbReference>
<dbReference type="Gene3D" id="3.30.565.10">
    <property type="entry name" value="Histidine kinase-like ATPase, C-terminal domain"/>
    <property type="match status" value="1"/>
</dbReference>
<accession>A0A4Y1X324</accession>
<dbReference type="FunFam" id="3.30.565.10:FF:000023">
    <property type="entry name" value="PAS domain-containing sensor histidine kinase"/>
    <property type="match status" value="1"/>
</dbReference>
<dbReference type="GO" id="GO:0006355">
    <property type="term" value="P:regulation of DNA-templated transcription"/>
    <property type="evidence" value="ECO:0007669"/>
    <property type="project" value="InterPro"/>
</dbReference>
<sequence>MNLRYRLTLGIGVLFVLILLLGGLSVGYVRQLSAASGNILADNYNSVHYAEEMLRSLDRLSQDSSSRATLIRSLSLQRQNITEVDESEATASLGRRIAALTDTVTPDRIRLVRSDLYRIMDLNMASIRMKSSEMEARAADAVWWLTVMAVLCVVLAAAFLVQFPAVILRPIDKLKRGITEIANHNYEERLDFGGNREFREVAESFNDMACKLSEYRRSSLDSLMIEKKRIEGIVNSLHEPIVGLDSERNILFMNDEACTILNLKRGEVIGRKAAEVALNNDLLRRLIRELYSEPKEDEGQKEPLKIYADNKESYFQMENIPLHIVPVGGQRKQFIGNVIILNNVTRYKELDSAKTNFISTVSHEMKTPISSILMSLQLLGDNRLGSLNDEQKALITSIKDSSDRLLNITGELLNMTQVESGKLKLMPKIVKPIELIDYAVHATQVLAERFHCFVEVEYPEKISKLFVDNEKIAWVVTNLLSNAIHHSPENSRIIVGACQQDKVVNIYVQDFGRGIDPRYHKSIFERYFRVPGTKVQGSGLGLAISKEFVEAHGGTITVDSQIGKGSRFTISLPA</sequence>
<dbReference type="InterPro" id="IPR036890">
    <property type="entry name" value="HATPase_C_sf"/>
</dbReference>
<dbReference type="InterPro" id="IPR003594">
    <property type="entry name" value="HATPase_dom"/>
</dbReference>
<proteinExistence type="predicted"/>
<dbReference type="PROSITE" id="PS50885">
    <property type="entry name" value="HAMP"/>
    <property type="match status" value="1"/>
</dbReference>
<dbReference type="EMBL" id="AP019736">
    <property type="protein sequence ID" value="BBL07713.1"/>
    <property type="molecule type" value="Genomic_DNA"/>
</dbReference>
<dbReference type="Pfam" id="PF00512">
    <property type="entry name" value="HisKA"/>
    <property type="match status" value="1"/>
</dbReference>
<dbReference type="CDD" id="cd00130">
    <property type="entry name" value="PAS"/>
    <property type="match status" value="1"/>
</dbReference>
<dbReference type="CDD" id="cd00075">
    <property type="entry name" value="HATPase"/>
    <property type="match status" value="1"/>
</dbReference>
<dbReference type="GO" id="GO:0000155">
    <property type="term" value="F:phosphorelay sensor kinase activity"/>
    <property type="evidence" value="ECO:0007669"/>
    <property type="project" value="InterPro"/>
</dbReference>
<evidence type="ECO:0000256" key="9">
    <source>
        <dbReference type="ARBA" id="ARBA00022741"/>
    </source>
</evidence>
<evidence type="ECO:0000256" key="8">
    <source>
        <dbReference type="ARBA" id="ARBA00022692"/>
    </source>
</evidence>
<evidence type="ECO:0000256" key="13">
    <source>
        <dbReference type="ARBA" id="ARBA00023012"/>
    </source>
</evidence>
<keyword evidence="8 15" id="KW-0812">Transmembrane</keyword>
<dbReference type="InterPro" id="IPR050351">
    <property type="entry name" value="BphY/WalK/GraS-like"/>
</dbReference>
<dbReference type="InterPro" id="IPR005467">
    <property type="entry name" value="His_kinase_dom"/>
</dbReference>
<dbReference type="PANTHER" id="PTHR42878:SF7">
    <property type="entry name" value="SENSOR HISTIDINE KINASE GLRK"/>
    <property type="match status" value="1"/>
</dbReference>
<keyword evidence="14 15" id="KW-0472">Membrane</keyword>
<dbReference type="GO" id="GO:0007234">
    <property type="term" value="P:osmosensory signaling via phosphorelay pathway"/>
    <property type="evidence" value="ECO:0007669"/>
    <property type="project" value="TreeGrafter"/>
</dbReference>
<evidence type="ECO:0000259" key="17">
    <source>
        <dbReference type="PROSITE" id="PS50112"/>
    </source>
</evidence>
<dbReference type="GO" id="GO:0030295">
    <property type="term" value="F:protein kinase activator activity"/>
    <property type="evidence" value="ECO:0007669"/>
    <property type="project" value="TreeGrafter"/>
</dbReference>
<dbReference type="Pfam" id="PF02518">
    <property type="entry name" value="HATPase_c"/>
    <property type="match status" value="1"/>
</dbReference>
<feature type="domain" description="HAMP" evidence="18">
    <location>
        <begin position="165"/>
        <end position="217"/>
    </location>
</feature>
<evidence type="ECO:0000256" key="2">
    <source>
        <dbReference type="ARBA" id="ARBA00004141"/>
    </source>
</evidence>
<dbReference type="Pfam" id="PF00989">
    <property type="entry name" value="PAS"/>
    <property type="match status" value="1"/>
</dbReference>
<keyword evidence="5" id="KW-1003">Cell membrane</keyword>
<dbReference type="SMART" id="SM00091">
    <property type="entry name" value="PAS"/>
    <property type="match status" value="1"/>
</dbReference>
<dbReference type="InterPro" id="IPR013767">
    <property type="entry name" value="PAS_fold"/>
</dbReference>
<evidence type="ECO:0000256" key="10">
    <source>
        <dbReference type="ARBA" id="ARBA00022777"/>
    </source>
</evidence>
<dbReference type="SUPFAM" id="SSF55874">
    <property type="entry name" value="ATPase domain of HSP90 chaperone/DNA topoisomerase II/histidine kinase"/>
    <property type="match status" value="1"/>
</dbReference>
<comment type="subcellular location">
    <subcellularLocation>
        <location evidence="3">Cell membrane</location>
    </subcellularLocation>
    <subcellularLocation>
        <location evidence="2">Membrane</location>
        <topology evidence="2">Multi-pass membrane protein</topology>
    </subcellularLocation>
</comment>
<dbReference type="Gene3D" id="1.10.287.130">
    <property type="match status" value="1"/>
</dbReference>
<dbReference type="GeneID" id="98674334"/>
<dbReference type="Pfam" id="PF00672">
    <property type="entry name" value="HAMP"/>
    <property type="match status" value="1"/>
</dbReference>
<dbReference type="SMART" id="SM00388">
    <property type="entry name" value="HisKA"/>
    <property type="match status" value="1"/>
</dbReference>
<keyword evidence="9" id="KW-0547">Nucleotide-binding</keyword>
<dbReference type="SUPFAM" id="SSF47384">
    <property type="entry name" value="Homodimeric domain of signal transducing histidine kinase"/>
    <property type="match status" value="1"/>
</dbReference>
<evidence type="ECO:0000256" key="1">
    <source>
        <dbReference type="ARBA" id="ARBA00000085"/>
    </source>
</evidence>
<evidence type="ECO:0000256" key="15">
    <source>
        <dbReference type="SAM" id="Phobius"/>
    </source>
</evidence>
<dbReference type="InterPro" id="IPR000014">
    <property type="entry name" value="PAS"/>
</dbReference>
<feature type="transmembrane region" description="Helical" evidence="15">
    <location>
        <begin position="7"/>
        <end position="29"/>
    </location>
</feature>
<evidence type="ECO:0000259" key="18">
    <source>
        <dbReference type="PROSITE" id="PS50885"/>
    </source>
</evidence>
<evidence type="ECO:0000256" key="4">
    <source>
        <dbReference type="ARBA" id="ARBA00012438"/>
    </source>
</evidence>
<dbReference type="SUPFAM" id="SSF158472">
    <property type="entry name" value="HAMP domain-like"/>
    <property type="match status" value="1"/>
</dbReference>
<feature type="domain" description="Histidine kinase" evidence="16">
    <location>
        <begin position="360"/>
        <end position="574"/>
    </location>
</feature>
<dbReference type="PANTHER" id="PTHR42878">
    <property type="entry name" value="TWO-COMPONENT HISTIDINE KINASE"/>
    <property type="match status" value="1"/>
</dbReference>
<evidence type="ECO:0000256" key="7">
    <source>
        <dbReference type="ARBA" id="ARBA00022679"/>
    </source>
</evidence>
<evidence type="ECO:0000256" key="14">
    <source>
        <dbReference type="ARBA" id="ARBA00023136"/>
    </source>
</evidence>
<organism evidence="19 20">
    <name type="scientific">Alistipes dispar</name>
    <dbReference type="NCBI Taxonomy" id="2585119"/>
    <lineage>
        <taxon>Bacteria</taxon>
        <taxon>Pseudomonadati</taxon>
        <taxon>Bacteroidota</taxon>
        <taxon>Bacteroidia</taxon>
        <taxon>Bacteroidales</taxon>
        <taxon>Rikenellaceae</taxon>
        <taxon>Alistipes</taxon>
    </lineage>
</organism>
<dbReference type="PROSITE" id="PS50112">
    <property type="entry name" value="PAS"/>
    <property type="match status" value="1"/>
</dbReference>
<keyword evidence="13" id="KW-0902">Two-component regulatory system</keyword>
<dbReference type="Gene3D" id="6.10.340.10">
    <property type="match status" value="1"/>
</dbReference>
<dbReference type="InterPro" id="IPR004358">
    <property type="entry name" value="Sig_transdc_His_kin-like_C"/>
</dbReference>
<evidence type="ECO:0000313" key="20">
    <source>
        <dbReference type="Proteomes" id="UP000319374"/>
    </source>
</evidence>
<keyword evidence="6" id="KW-0597">Phosphoprotein</keyword>
<feature type="transmembrane region" description="Helical" evidence="15">
    <location>
        <begin position="141"/>
        <end position="168"/>
    </location>
</feature>
<dbReference type="GO" id="GO:0005524">
    <property type="term" value="F:ATP binding"/>
    <property type="evidence" value="ECO:0007669"/>
    <property type="project" value="UniProtKB-KW"/>
</dbReference>
<dbReference type="InterPro" id="IPR036097">
    <property type="entry name" value="HisK_dim/P_sf"/>
</dbReference>
<keyword evidence="12 15" id="KW-1133">Transmembrane helix</keyword>
<dbReference type="SMART" id="SM00387">
    <property type="entry name" value="HATPase_c"/>
    <property type="match status" value="1"/>
</dbReference>
<evidence type="ECO:0000256" key="3">
    <source>
        <dbReference type="ARBA" id="ARBA00004236"/>
    </source>
</evidence>
<dbReference type="PRINTS" id="PR00344">
    <property type="entry name" value="BCTRLSENSOR"/>
</dbReference>
<dbReference type="GO" id="GO:0005886">
    <property type="term" value="C:plasma membrane"/>
    <property type="evidence" value="ECO:0007669"/>
    <property type="project" value="UniProtKB-SubCell"/>
</dbReference>
<dbReference type="AlphaFoldDB" id="A0A4Y1X324"/>
<evidence type="ECO:0000256" key="11">
    <source>
        <dbReference type="ARBA" id="ARBA00022840"/>
    </source>
</evidence>
<evidence type="ECO:0000256" key="12">
    <source>
        <dbReference type="ARBA" id="ARBA00022989"/>
    </source>
</evidence>
<keyword evidence="7" id="KW-0808">Transferase</keyword>
<dbReference type="GO" id="GO:0000156">
    <property type="term" value="F:phosphorelay response regulator activity"/>
    <property type="evidence" value="ECO:0007669"/>
    <property type="project" value="TreeGrafter"/>
</dbReference>
<dbReference type="Gene3D" id="3.30.450.20">
    <property type="entry name" value="PAS domain"/>
    <property type="match status" value="1"/>
</dbReference>
<dbReference type="Proteomes" id="UP000319374">
    <property type="component" value="Chromosome"/>
</dbReference>
<keyword evidence="10 19" id="KW-0418">Kinase</keyword>
<gene>
    <name evidence="19" type="ORF">A5CPEGH6_23510</name>
</gene>
<dbReference type="SMART" id="SM00304">
    <property type="entry name" value="HAMP"/>
    <property type="match status" value="1"/>
</dbReference>
<dbReference type="InterPro" id="IPR003661">
    <property type="entry name" value="HisK_dim/P_dom"/>
</dbReference>
<dbReference type="SUPFAM" id="SSF55785">
    <property type="entry name" value="PYP-like sensor domain (PAS domain)"/>
    <property type="match status" value="1"/>
</dbReference>
<comment type="catalytic activity">
    <reaction evidence="1">
        <text>ATP + protein L-histidine = ADP + protein N-phospho-L-histidine.</text>
        <dbReference type="EC" id="2.7.13.3"/>
    </reaction>
</comment>
<dbReference type="CDD" id="cd06225">
    <property type="entry name" value="HAMP"/>
    <property type="match status" value="1"/>
</dbReference>
<keyword evidence="11" id="KW-0067">ATP-binding</keyword>
<keyword evidence="20" id="KW-1185">Reference proteome</keyword>
<dbReference type="KEGG" id="ada:A5CPEGH6_23510"/>